<reference evidence="5 6" key="1">
    <citation type="submission" date="2011-09" db="EMBL/GenBank/DDBJ databases">
        <authorList>
            <consortium name="US DOE Joint Genome Institute (JGI-PGF)"/>
            <person name="Lucas S."/>
            <person name="Han J."/>
            <person name="Lapidus A."/>
            <person name="Cheng J.-F."/>
            <person name="Goodwin L."/>
            <person name="Pitluck S."/>
            <person name="Peters L."/>
            <person name="Land M.L."/>
            <person name="Hauser L."/>
            <person name="Brambilla E."/>
            <person name="Klenk H.-P."/>
            <person name="Woyke T.J."/>
        </authorList>
    </citation>
    <scope>NUCLEOTIDE SEQUENCE [LARGE SCALE GENOMIC DNA]</scope>
    <source>
        <strain evidence="5 6">K62</strain>
    </source>
</reference>
<dbReference type="InterPro" id="IPR036388">
    <property type="entry name" value="WH-like_DNA-bd_sf"/>
</dbReference>
<dbReference type="PANTHER" id="PTHR43537:SF47">
    <property type="entry name" value="REGULATORY PROTEIN GNTR HTH"/>
    <property type="match status" value="1"/>
</dbReference>
<evidence type="ECO:0000259" key="4">
    <source>
        <dbReference type="PROSITE" id="PS50949"/>
    </source>
</evidence>
<dbReference type="Gene3D" id="1.20.120.530">
    <property type="entry name" value="GntR ligand-binding domain-like"/>
    <property type="match status" value="1"/>
</dbReference>
<dbReference type="InterPro" id="IPR011711">
    <property type="entry name" value="GntR_C"/>
</dbReference>
<dbReference type="InterPro" id="IPR008920">
    <property type="entry name" value="TF_FadR/GntR_C"/>
</dbReference>
<gene>
    <name evidence="5" type="ORF">SacglDRAFT_01096</name>
</gene>
<keyword evidence="3" id="KW-0804">Transcription</keyword>
<keyword evidence="2" id="KW-0238">DNA-binding</keyword>
<dbReference type="SMART" id="SM00345">
    <property type="entry name" value="HTH_GNTR"/>
    <property type="match status" value="1"/>
</dbReference>
<proteinExistence type="predicted"/>
<dbReference type="Proteomes" id="UP000005087">
    <property type="component" value="Chromosome"/>
</dbReference>
<dbReference type="eggNOG" id="COG2186">
    <property type="taxonomic scope" value="Bacteria"/>
</dbReference>
<evidence type="ECO:0000256" key="2">
    <source>
        <dbReference type="ARBA" id="ARBA00023125"/>
    </source>
</evidence>
<dbReference type="SMART" id="SM00895">
    <property type="entry name" value="FCD"/>
    <property type="match status" value="1"/>
</dbReference>
<keyword evidence="6" id="KW-1185">Reference proteome</keyword>
<reference evidence="6" key="2">
    <citation type="submission" date="2012-01" db="EMBL/GenBank/DDBJ databases">
        <title>Noncontiguous Finished sequence of chromosome of Saccharomonospora glauca K62.</title>
        <authorList>
            <consortium name="US DOE Joint Genome Institute"/>
            <person name="Lucas S."/>
            <person name="Han J."/>
            <person name="Lapidus A."/>
            <person name="Cheng J.-F."/>
            <person name="Goodwin L."/>
            <person name="Pitluck S."/>
            <person name="Peters L."/>
            <person name="Mikhailova N."/>
            <person name="Held B."/>
            <person name="Detter J.C."/>
            <person name="Han C."/>
            <person name="Tapia R."/>
            <person name="Land M."/>
            <person name="Hauser L."/>
            <person name="Kyrpides N."/>
            <person name="Ivanova N."/>
            <person name="Pagani I."/>
            <person name="Brambilla E.-M."/>
            <person name="Klenk H.-P."/>
            <person name="Woyke T."/>
        </authorList>
    </citation>
    <scope>NUCLEOTIDE SEQUENCE [LARGE SCALE GENOMIC DNA]</scope>
    <source>
        <strain evidence="6">K62</strain>
    </source>
</reference>
<protein>
    <submittedName>
        <fullName evidence="5">Transcriptional regulator</fullName>
    </submittedName>
</protein>
<evidence type="ECO:0000256" key="1">
    <source>
        <dbReference type="ARBA" id="ARBA00023015"/>
    </source>
</evidence>
<dbReference type="CDD" id="cd07377">
    <property type="entry name" value="WHTH_GntR"/>
    <property type="match status" value="1"/>
</dbReference>
<dbReference type="GO" id="GO:0003700">
    <property type="term" value="F:DNA-binding transcription factor activity"/>
    <property type="evidence" value="ECO:0007669"/>
    <property type="project" value="InterPro"/>
</dbReference>
<dbReference type="Pfam" id="PF07729">
    <property type="entry name" value="FCD"/>
    <property type="match status" value="1"/>
</dbReference>
<dbReference type="PANTHER" id="PTHR43537">
    <property type="entry name" value="TRANSCRIPTIONAL REGULATOR, GNTR FAMILY"/>
    <property type="match status" value="1"/>
</dbReference>
<dbReference type="GO" id="GO:0003677">
    <property type="term" value="F:DNA binding"/>
    <property type="evidence" value="ECO:0007669"/>
    <property type="project" value="UniProtKB-KW"/>
</dbReference>
<evidence type="ECO:0000313" key="6">
    <source>
        <dbReference type="Proteomes" id="UP000005087"/>
    </source>
</evidence>
<evidence type="ECO:0000313" key="5">
    <source>
        <dbReference type="EMBL" id="EIE98030.1"/>
    </source>
</evidence>
<dbReference type="OrthoDB" id="5450856at2"/>
<dbReference type="SUPFAM" id="SSF46785">
    <property type="entry name" value="Winged helix' DNA-binding domain"/>
    <property type="match status" value="1"/>
</dbReference>
<dbReference type="PRINTS" id="PR00035">
    <property type="entry name" value="HTHGNTR"/>
</dbReference>
<dbReference type="Pfam" id="PF00392">
    <property type="entry name" value="GntR"/>
    <property type="match status" value="1"/>
</dbReference>
<dbReference type="SUPFAM" id="SSF48008">
    <property type="entry name" value="GntR ligand-binding domain-like"/>
    <property type="match status" value="1"/>
</dbReference>
<feature type="domain" description="HTH gntR-type" evidence="4">
    <location>
        <begin position="9"/>
        <end position="77"/>
    </location>
</feature>
<sequence>MPLSSPRRAGLVDQVIEQLRDAVRRGEWALGERIPTEPELAATLGVGRNTVREAVRALAHNGLLEVRQGDGTYVRATSEVSGALRRLCGSRLREALQVRRALEVEAARLAATERTDDDLAALARLLDERDRVWANGDEDAFARVDTEFHVAMVEAAHNNALLELYRGMAELVTSCVATTVRLEEKTPEPADHRNIVTAIAERDPERAARHAREFLDGLLTRHPAED</sequence>
<dbReference type="EMBL" id="CM001484">
    <property type="protein sequence ID" value="EIE98030.1"/>
    <property type="molecule type" value="Genomic_DNA"/>
</dbReference>
<evidence type="ECO:0000256" key="3">
    <source>
        <dbReference type="ARBA" id="ARBA00023163"/>
    </source>
</evidence>
<keyword evidence="1" id="KW-0805">Transcription regulation</keyword>
<dbReference type="InterPro" id="IPR000524">
    <property type="entry name" value="Tscrpt_reg_HTH_GntR"/>
</dbReference>
<name>I1CZA6_9PSEU</name>
<dbReference type="RefSeq" id="WP_005462383.1">
    <property type="nucleotide sequence ID" value="NZ_CM001484.1"/>
</dbReference>
<dbReference type="STRING" id="928724.SacglDRAFT_01096"/>
<dbReference type="HOGENOM" id="CLU_017584_9_2_11"/>
<dbReference type="InterPro" id="IPR036390">
    <property type="entry name" value="WH_DNA-bd_sf"/>
</dbReference>
<accession>I1CZA6</accession>
<dbReference type="PROSITE" id="PS50949">
    <property type="entry name" value="HTH_GNTR"/>
    <property type="match status" value="1"/>
</dbReference>
<organism evidence="5 6">
    <name type="scientific">Saccharomonospora glauca K62</name>
    <dbReference type="NCBI Taxonomy" id="928724"/>
    <lineage>
        <taxon>Bacteria</taxon>
        <taxon>Bacillati</taxon>
        <taxon>Actinomycetota</taxon>
        <taxon>Actinomycetes</taxon>
        <taxon>Pseudonocardiales</taxon>
        <taxon>Pseudonocardiaceae</taxon>
        <taxon>Saccharomonospora</taxon>
    </lineage>
</organism>
<dbReference type="Gene3D" id="1.10.10.10">
    <property type="entry name" value="Winged helix-like DNA-binding domain superfamily/Winged helix DNA-binding domain"/>
    <property type="match status" value="1"/>
</dbReference>
<dbReference type="AlphaFoldDB" id="I1CZA6"/>